<dbReference type="EMBL" id="VSSQ01124738">
    <property type="protein sequence ID" value="MPN55455.1"/>
    <property type="molecule type" value="Genomic_DNA"/>
</dbReference>
<dbReference type="AlphaFoldDB" id="A0A645IVK4"/>
<reference evidence="1" key="1">
    <citation type="submission" date="2019-08" db="EMBL/GenBank/DDBJ databases">
        <authorList>
            <person name="Kucharzyk K."/>
            <person name="Murdoch R.W."/>
            <person name="Higgins S."/>
            <person name="Loffler F."/>
        </authorList>
    </citation>
    <scope>NUCLEOTIDE SEQUENCE</scope>
</reference>
<evidence type="ECO:0000313" key="1">
    <source>
        <dbReference type="EMBL" id="MPN55455.1"/>
    </source>
</evidence>
<gene>
    <name evidence="1" type="ORF">SDC9_203137</name>
</gene>
<accession>A0A645IVK4</accession>
<proteinExistence type="predicted"/>
<protein>
    <submittedName>
        <fullName evidence="1">Uncharacterized protein</fullName>
    </submittedName>
</protein>
<organism evidence="1">
    <name type="scientific">bioreactor metagenome</name>
    <dbReference type="NCBI Taxonomy" id="1076179"/>
    <lineage>
        <taxon>unclassified sequences</taxon>
        <taxon>metagenomes</taxon>
        <taxon>ecological metagenomes</taxon>
    </lineage>
</organism>
<sequence>MGDGEIGFAVQNGSVGIQRFLGGEDGGKLFAFYFYQLRGLYRQRPRFSHNDGYAVSGAVYNFFNEHRLIVGQMISAEDVLCREHFNNAL</sequence>
<comment type="caution">
    <text evidence="1">The sequence shown here is derived from an EMBL/GenBank/DDBJ whole genome shotgun (WGS) entry which is preliminary data.</text>
</comment>
<name>A0A645IVK4_9ZZZZ</name>